<keyword evidence="5" id="KW-0349">Heme</keyword>
<dbReference type="PIRSF" id="PIRSF000267">
    <property type="entry name" value="Cyt_oxidse_sub2"/>
    <property type="match status" value="1"/>
</dbReference>
<feature type="transmembrane region" description="Helical" evidence="12">
    <location>
        <begin position="6"/>
        <end position="34"/>
    </location>
</feature>
<dbReference type="GO" id="GO:0070069">
    <property type="term" value="C:cytochrome complex"/>
    <property type="evidence" value="ECO:0007669"/>
    <property type="project" value="TreeGrafter"/>
</dbReference>
<dbReference type="GO" id="GO:0005886">
    <property type="term" value="C:plasma membrane"/>
    <property type="evidence" value="ECO:0007669"/>
    <property type="project" value="UniProtKB-SubCell"/>
</dbReference>
<keyword evidence="13" id="KW-0560">Oxidoreductase</keyword>
<dbReference type="RefSeq" id="WP_173777960.1">
    <property type="nucleotide sequence ID" value="NZ_JABSNO010000002.1"/>
</dbReference>
<dbReference type="NCBIfam" id="TIGR00203">
    <property type="entry name" value="cydB"/>
    <property type="match status" value="1"/>
</dbReference>
<organism evidence="13 14">
    <name type="scientific">Frigoriflavimonas asaccharolytica</name>
    <dbReference type="NCBI Taxonomy" id="2735899"/>
    <lineage>
        <taxon>Bacteria</taxon>
        <taxon>Pseudomonadati</taxon>
        <taxon>Bacteroidota</taxon>
        <taxon>Flavobacteriia</taxon>
        <taxon>Flavobacteriales</taxon>
        <taxon>Weeksellaceae</taxon>
        <taxon>Frigoriflavimonas</taxon>
    </lineage>
</organism>
<dbReference type="PANTHER" id="PTHR43141">
    <property type="entry name" value="CYTOCHROME BD2 SUBUNIT II"/>
    <property type="match status" value="1"/>
</dbReference>
<evidence type="ECO:0000256" key="6">
    <source>
        <dbReference type="ARBA" id="ARBA00022692"/>
    </source>
</evidence>
<evidence type="ECO:0000256" key="11">
    <source>
        <dbReference type="ARBA" id="ARBA00023136"/>
    </source>
</evidence>
<evidence type="ECO:0000256" key="12">
    <source>
        <dbReference type="SAM" id="Phobius"/>
    </source>
</evidence>
<keyword evidence="9 12" id="KW-1133">Transmembrane helix</keyword>
<dbReference type="GO" id="GO:0016682">
    <property type="term" value="F:oxidoreductase activity, acting on diphenols and related substances as donors, oxygen as acceptor"/>
    <property type="evidence" value="ECO:0007669"/>
    <property type="project" value="TreeGrafter"/>
</dbReference>
<comment type="similarity">
    <text evidence="2">Belongs to the cytochrome ubiquinol oxidase subunit 2 family.</text>
</comment>
<keyword evidence="8" id="KW-0249">Electron transport</keyword>
<evidence type="ECO:0000256" key="3">
    <source>
        <dbReference type="ARBA" id="ARBA00022448"/>
    </source>
</evidence>
<dbReference type="EMBL" id="JABSNO010000002">
    <property type="protein sequence ID" value="NRS91327.1"/>
    <property type="molecule type" value="Genomic_DNA"/>
</dbReference>
<dbReference type="GO" id="GO:0046872">
    <property type="term" value="F:metal ion binding"/>
    <property type="evidence" value="ECO:0007669"/>
    <property type="project" value="UniProtKB-KW"/>
</dbReference>
<accession>A0A8J8G998</accession>
<dbReference type="InterPro" id="IPR003317">
    <property type="entry name" value="Cyt-d_oxidase_su2"/>
</dbReference>
<keyword evidence="10" id="KW-0408">Iron</keyword>
<keyword evidence="4" id="KW-1003">Cell membrane</keyword>
<feature type="transmembrane region" description="Helical" evidence="12">
    <location>
        <begin position="273"/>
        <end position="299"/>
    </location>
</feature>
<keyword evidence="7" id="KW-0479">Metal-binding</keyword>
<feature type="transmembrane region" description="Helical" evidence="12">
    <location>
        <begin position="174"/>
        <end position="192"/>
    </location>
</feature>
<evidence type="ECO:0000256" key="1">
    <source>
        <dbReference type="ARBA" id="ARBA00004651"/>
    </source>
</evidence>
<evidence type="ECO:0000256" key="10">
    <source>
        <dbReference type="ARBA" id="ARBA00023004"/>
    </source>
</evidence>
<dbReference type="GO" id="GO:0019646">
    <property type="term" value="P:aerobic electron transport chain"/>
    <property type="evidence" value="ECO:0007669"/>
    <property type="project" value="TreeGrafter"/>
</dbReference>
<feature type="transmembrane region" description="Helical" evidence="12">
    <location>
        <begin position="112"/>
        <end position="136"/>
    </location>
</feature>
<comment type="caution">
    <text evidence="13">The sequence shown here is derived from an EMBL/GenBank/DDBJ whole genome shotgun (WGS) entry which is preliminary data.</text>
</comment>
<evidence type="ECO:0000313" key="13">
    <source>
        <dbReference type="EMBL" id="NRS91327.1"/>
    </source>
</evidence>
<protein>
    <submittedName>
        <fullName evidence="13">Cytochrome d ubiquinol oxidase subunit II</fullName>
        <ecNumber evidence="13">1.10.3.-</ecNumber>
    </submittedName>
</protein>
<name>A0A8J8G998_9FLAO</name>
<evidence type="ECO:0000256" key="9">
    <source>
        <dbReference type="ARBA" id="ARBA00022989"/>
    </source>
</evidence>
<dbReference type="EC" id="1.10.3.-" evidence="13"/>
<dbReference type="GO" id="GO:0009055">
    <property type="term" value="F:electron transfer activity"/>
    <property type="evidence" value="ECO:0007669"/>
    <property type="project" value="TreeGrafter"/>
</dbReference>
<evidence type="ECO:0000256" key="8">
    <source>
        <dbReference type="ARBA" id="ARBA00022982"/>
    </source>
</evidence>
<feature type="transmembrane region" description="Helical" evidence="12">
    <location>
        <begin position="213"/>
        <end position="235"/>
    </location>
</feature>
<comment type="subcellular location">
    <subcellularLocation>
        <location evidence="1">Cell membrane</location>
        <topology evidence="1">Multi-pass membrane protein</topology>
    </subcellularLocation>
</comment>
<evidence type="ECO:0000256" key="4">
    <source>
        <dbReference type="ARBA" id="ARBA00022475"/>
    </source>
</evidence>
<keyword evidence="6 12" id="KW-0812">Transmembrane</keyword>
<evidence type="ECO:0000256" key="7">
    <source>
        <dbReference type="ARBA" id="ARBA00022723"/>
    </source>
</evidence>
<sequence length="358" mass="40165">MEIFWFIAIAIVLAMFFILDGYDFGAGIIHLFFAKNEEDKEVITKSAGLFWDSNEVWLVAGGGMLFMAFPTFYASVFSGFYLPLIIVLWLIVFRAIGLEFRAQFNYQMWKDIWDASFGVSSLLLALFFGIALGNIVRGVNLGGVENGISTHEGQYFFLPLWDSSFSPLSATPGIIDWFTIIIGVISVVTLAMHGANWIILKTNSSINEKLKSVIFKLNIALAILTVLSLSVWQIVRPESLNNFFEKPYLIVFPIIYFTGLIGLFYIKKLKKDIYGFIFSTLIILGGITSSLASLFPVILPSINNVNESLTIYNTSAEEYGLSVALVWGIIGFSLIFIYFIVQKRLLAGKIDKMDYGKH</sequence>
<keyword evidence="3" id="KW-0813">Transport</keyword>
<keyword evidence="11 12" id="KW-0472">Membrane</keyword>
<feature type="transmembrane region" description="Helical" evidence="12">
    <location>
        <begin position="247"/>
        <end position="266"/>
    </location>
</feature>
<feature type="transmembrane region" description="Helical" evidence="12">
    <location>
        <begin position="80"/>
        <end position="100"/>
    </location>
</feature>
<dbReference type="AlphaFoldDB" id="A0A8J8G998"/>
<reference evidence="13" key="1">
    <citation type="submission" date="2020-05" db="EMBL/GenBank/DDBJ databases">
        <title>Genomic Encyclopedia of Type Strains, Phase IV (KMG-V): Genome sequencing to study the core and pangenomes of soil and plant-associated prokaryotes.</title>
        <authorList>
            <person name="Whitman W."/>
        </authorList>
    </citation>
    <scope>NUCLEOTIDE SEQUENCE</scope>
    <source>
        <strain evidence="13">16F</strain>
    </source>
</reference>
<evidence type="ECO:0000256" key="2">
    <source>
        <dbReference type="ARBA" id="ARBA00007543"/>
    </source>
</evidence>
<evidence type="ECO:0000256" key="5">
    <source>
        <dbReference type="ARBA" id="ARBA00022617"/>
    </source>
</evidence>
<dbReference type="PANTHER" id="PTHR43141:SF5">
    <property type="entry name" value="CYTOCHROME BD-I UBIQUINOL OXIDASE SUBUNIT 2"/>
    <property type="match status" value="1"/>
</dbReference>
<dbReference type="Pfam" id="PF02322">
    <property type="entry name" value="Cyt_bd_oxida_II"/>
    <property type="match status" value="1"/>
</dbReference>
<evidence type="ECO:0000313" key="14">
    <source>
        <dbReference type="Proteomes" id="UP000610746"/>
    </source>
</evidence>
<keyword evidence="14" id="KW-1185">Reference proteome</keyword>
<dbReference type="Proteomes" id="UP000610746">
    <property type="component" value="Unassembled WGS sequence"/>
</dbReference>
<feature type="transmembrane region" description="Helical" evidence="12">
    <location>
        <begin position="319"/>
        <end position="341"/>
    </location>
</feature>
<proteinExistence type="inferred from homology"/>
<gene>
    <name evidence="13" type="ORF">HNQ03_000393</name>
</gene>